<evidence type="ECO:0000259" key="4">
    <source>
        <dbReference type="Pfam" id="PF10350"/>
    </source>
</evidence>
<feature type="transmembrane region" description="Helical" evidence="3">
    <location>
        <begin position="2245"/>
        <end position="2269"/>
    </location>
</feature>
<evidence type="ECO:0000259" key="6">
    <source>
        <dbReference type="Pfam" id="PF25151"/>
    </source>
</evidence>
<dbReference type="SUPFAM" id="SSF48371">
    <property type="entry name" value="ARM repeat"/>
    <property type="match status" value="1"/>
</dbReference>
<dbReference type="InterPro" id="IPR056843">
    <property type="entry name" value="THADA-like_TPR"/>
</dbReference>
<dbReference type="InterPro" id="IPR051954">
    <property type="entry name" value="tRNA_methyltransferase_THADA"/>
</dbReference>
<dbReference type="InterPro" id="IPR016024">
    <property type="entry name" value="ARM-type_fold"/>
</dbReference>
<evidence type="ECO:0000256" key="1">
    <source>
        <dbReference type="ARBA" id="ARBA00010409"/>
    </source>
</evidence>
<sequence length="2482" mass="269510">MGLLAKTRRKRDQIGKPGVTNAALAAHWAPLLRPFATSSPSAEPILGPLYSIATDVAADWTQQGRWFKQLEKALKTPGADIDPELVSTALLDVASTTYFAAPDLGSRRQSAVVLTAAVAWLAEHNQAQASSAFLHRALERFARRAGNGPLDCFYRRQSVGQRADTIQMLGDFPVWADAIVYAYEPLITTLAEGALETALVLAYDSEEGSPDLVAQLASIHLSPPCGRADRLEHLKRTNRAFQMLLTTADPALTGRPLSKDSQAPPATDHQSWVASLTHLRQIEGIYVADHTLRTRADLVATVARLFVDNVAVFTLEVAQIAGMVLALVHQHAAESAAAQTARQLIELPVPADRPVSRTMGILCLVRGFLVYLPLADLIRCPSPDQPALILALFDFLCAVANACHDFQDRVLIFESLALWIGRIRECLSQKAPYLVADDVAAVRAYATRPALTETVLKYVWDHWDDPVDAIQHKVRAMFDGMLELSRLEGDESPASFTRRLLDRVLALRWEQKVKYPLLASVARRLGPTALFTAEPGVLTLSLTGVHDTILRTRVTELHGALLQGLTPVLQADVDGTARANWRSVWCRAYGDALLGPQPLTRKNVSGLLLPTLLRTFPEAVPELLGYIREHPQAEGRLPALLAVAQASRALDLLPTDEPNFPCSPVDVPGLTAAEAAAALRHPDETVRLDLLGVLTEARRGTQSVTPAELAWIGTLLQAGMADPSPDFRQRLDGQLHRFMARLRGNCYQWERERRRTSPNTPVPDVELNDALPHGTLALLVPTSPTLAGFTDWYTHEHSDARLRDPPVVLRIALVRGFLTWLINLCLAGLYPSAPFPRVSSALRLLDLLATHFGVTTAPLPDGYVADGQRPPPVFPFRLPLASPNVAAALLQTLDTAYDDTRRAAFTLLRRHFRAPLPTYGTPADLRNLVATSRRMLLDQRAHEAEAGALRLRLLYGTYTLDPHAAAKTGKLLDPSARMWVDALDAEWMLNGLALPATPVGCLTRFVVQLELCAAATGDLTCAARDYPAHGPCLAVRYALEETPFSDRAAVWRDDRDGWQTVMNRILVAATRIVEAVLPTLTDPSPEGLPVPTTAADGGIPNSGDDATNAHQAVLSYCWRAMKEAGALIRVLLCALPGPEVDGPLDHATLTTQASRLRDWLLAIRHSGAFSALHPEFAAVCTRLLASPHSDLAALPARWLDDALGSVTAYSVSVTRRSAGLPLAILAIVSGEPAANRRLLGRAAERLVTVAAGETDGTHAAVTRPGTDTDLPQVHALNVLRKLFTDAAVAAAMLPYVERGFELAVMGFTSPSWAVRNCSVMLFSALVTKTFGTKSARVLGDAATLDAADPPSVSADRSAVYAELPLPEEMTAEPSDHRAGHLTAAGQSLTGREFFGRFPRLYPFLLARLADAVNSGDSDKDDTSARRAVHPGLFPILLLLGKLHAAPVAELPGSTVHPLAAFLPAVEAAGASPDWRVRTMAAQATVGLVPGTELVCYLAGRCSALVSPLPPNTRHGRLIQVATLLRAPGLAAALNHPPTALEFVGNVPAPLLAAMRGLTASNILGAAEETLWTLIRSYLACLNEMLRRNHGARGDDQTDDAEMAYVTEELARRARAAVLTFAAELVNATFAEPSTATETGQGGLSVGAYVRPQALAPLGLRLSVLHLVEPGVAPTLLALPTLLRHCLHHPAYEARWAALQFVTEGLAPESALRPHLAAHLDVALLSADLMAMLLDTSRIPYGLRVAAAALLARLESVYGTVELGGADWAGLLQGWRTERDPALLGHLLPLLGTRVAQAWPVAGLASDPAGTTWRDVVWHLSHPDRALPLRLAAATALAPAVSHLFSSDAPAATVDTAFVALTRLLADDDPDVREVAAQSVAQINGTSSSAPLHPDWALRWALTRYAEVQGDRASAWGTCLYLLNPTSANITLRLSPDAAGSPTDLLALTRTELAAGPERLRSAIRTATAAAVSNGDRALFAAERRNLYQEESVLIATVRQAWSPRLQSCGALPADVPAIIDEVVDHLWRTFEVFVDEVETLKANGDSPMEVTSQPAVFLGIYQTIVQLVMFARHASKSEFSLGNGKLAALIQTVTLYAGTVNRPWHVRRREAFRVKDGLLYALVGVTVLSQVYSGLFKPPPNLFRTLDVSIKAPQHQLRNHWKQYADKQWHASNGAAFYPAGEDLPSAYAKASPDFDKFTYAHGTPYGRLDTLVDRLKVKGNRMLYGAYGEEALLNCTWCQTGSDYVTYVTSGLVTGYLWMALLVMIHGATPTTFSPRRQDWRTYLLSFLVVLFFIDYWVLLIDPDGRESVWPFSTLLDAVPSPFESELAARERHLFLFQTSHTLRCMAFTILSVTLVALDFVQSNAPTEPEMLQAAVAQAQVSLQRLQALQIQRTAVLRDQELRRRLIAHHKAEQVRHKRARKDPEFSRLYRAVVEGPDVDNLINEAHRYVNNVLEAATPGGEGYGFVSRAFEESKPDSEAA</sequence>
<keyword evidence="3" id="KW-0472">Membrane</keyword>
<feature type="transmembrane region" description="Helical" evidence="3">
    <location>
        <begin position="2281"/>
        <end position="2300"/>
    </location>
</feature>
<evidence type="ECO:0000259" key="5">
    <source>
        <dbReference type="Pfam" id="PF25150"/>
    </source>
</evidence>
<reference evidence="7" key="1">
    <citation type="submission" date="2022-07" db="EMBL/GenBank/DDBJ databases">
        <title>Phylogenomic reconstructions and comparative analyses of Kickxellomycotina fungi.</title>
        <authorList>
            <person name="Reynolds N.K."/>
            <person name="Stajich J.E."/>
            <person name="Barry K."/>
            <person name="Grigoriev I.V."/>
            <person name="Crous P."/>
            <person name="Smith M.E."/>
        </authorList>
    </citation>
    <scope>NUCLEOTIDE SEQUENCE</scope>
    <source>
        <strain evidence="7">RSA 861</strain>
    </source>
</reference>
<dbReference type="Pfam" id="PF25151">
    <property type="entry name" value="TPR_Trm732_C"/>
    <property type="match status" value="1"/>
</dbReference>
<evidence type="ECO:0000256" key="2">
    <source>
        <dbReference type="ARBA" id="ARBA00022694"/>
    </source>
</evidence>
<comment type="similarity">
    <text evidence="1">Belongs to the THADA family.</text>
</comment>
<name>A0A9W7ZUQ9_9FUNG</name>
<accession>A0A9W7ZUQ9</accession>
<dbReference type="PANTHER" id="PTHR14387">
    <property type="entry name" value="THADA/DEATH RECEPTOR INTERACTING PROTEIN"/>
    <property type="match status" value="1"/>
</dbReference>
<feature type="domain" description="DUF2428" evidence="4">
    <location>
        <begin position="1061"/>
        <end position="1313"/>
    </location>
</feature>
<keyword evidence="3" id="KW-0812">Transmembrane</keyword>
<dbReference type="InterPro" id="IPR019442">
    <property type="entry name" value="THADA/TRM732_DUF2428"/>
</dbReference>
<dbReference type="Pfam" id="PF10350">
    <property type="entry name" value="DUF2428"/>
    <property type="match status" value="1"/>
</dbReference>
<evidence type="ECO:0000256" key="3">
    <source>
        <dbReference type="SAM" id="Phobius"/>
    </source>
</evidence>
<dbReference type="PANTHER" id="PTHR14387:SF0">
    <property type="entry name" value="DUF2428 DOMAIN-CONTAINING PROTEIN"/>
    <property type="match status" value="1"/>
</dbReference>
<dbReference type="EMBL" id="JANBPT010000564">
    <property type="protein sequence ID" value="KAJ1916891.1"/>
    <property type="molecule type" value="Genomic_DNA"/>
</dbReference>
<protein>
    <recommendedName>
        <fullName evidence="9">DUF2428 domain-containing protein</fullName>
    </recommendedName>
</protein>
<evidence type="ECO:0008006" key="9">
    <source>
        <dbReference type="Google" id="ProtNLM"/>
    </source>
</evidence>
<gene>
    <name evidence="7" type="ORF">IWQ60_007958</name>
</gene>
<feature type="domain" description="tRNA (32-2'-O)-methyltransferase regulator THADA-like TPR repeats region" evidence="5">
    <location>
        <begin position="581"/>
        <end position="901"/>
    </location>
</feature>
<organism evidence="7 8">
    <name type="scientific">Tieghemiomyces parasiticus</name>
    <dbReference type="NCBI Taxonomy" id="78921"/>
    <lineage>
        <taxon>Eukaryota</taxon>
        <taxon>Fungi</taxon>
        <taxon>Fungi incertae sedis</taxon>
        <taxon>Zoopagomycota</taxon>
        <taxon>Kickxellomycotina</taxon>
        <taxon>Dimargaritomycetes</taxon>
        <taxon>Dimargaritales</taxon>
        <taxon>Dimargaritaceae</taxon>
        <taxon>Tieghemiomyces</taxon>
    </lineage>
</organism>
<dbReference type="Gene3D" id="1.25.10.10">
    <property type="entry name" value="Leucine-rich Repeat Variant"/>
    <property type="match status" value="1"/>
</dbReference>
<dbReference type="GO" id="GO:0005829">
    <property type="term" value="C:cytosol"/>
    <property type="evidence" value="ECO:0007669"/>
    <property type="project" value="TreeGrafter"/>
</dbReference>
<feature type="domain" description="tRNA (32-2'-O)-methyltransferase regulator THADA-like C-terminal TPR repeats region" evidence="6">
    <location>
        <begin position="1384"/>
        <end position="1522"/>
    </location>
</feature>
<keyword evidence="8" id="KW-1185">Reference proteome</keyword>
<dbReference type="Proteomes" id="UP001150569">
    <property type="component" value="Unassembled WGS sequence"/>
</dbReference>
<dbReference type="OrthoDB" id="4218123at2759"/>
<keyword evidence="3" id="KW-1133">Transmembrane helix</keyword>
<keyword evidence="2" id="KW-0819">tRNA processing</keyword>
<evidence type="ECO:0000313" key="7">
    <source>
        <dbReference type="EMBL" id="KAJ1916891.1"/>
    </source>
</evidence>
<comment type="caution">
    <text evidence="7">The sequence shown here is derived from an EMBL/GenBank/DDBJ whole genome shotgun (WGS) entry which is preliminary data.</text>
</comment>
<proteinExistence type="inferred from homology"/>
<dbReference type="InterPro" id="IPR056842">
    <property type="entry name" value="THADA-like_TPR_C"/>
</dbReference>
<evidence type="ECO:0000313" key="8">
    <source>
        <dbReference type="Proteomes" id="UP001150569"/>
    </source>
</evidence>
<dbReference type="GO" id="GO:0030488">
    <property type="term" value="P:tRNA methylation"/>
    <property type="evidence" value="ECO:0007669"/>
    <property type="project" value="TreeGrafter"/>
</dbReference>
<dbReference type="InterPro" id="IPR011989">
    <property type="entry name" value="ARM-like"/>
</dbReference>
<dbReference type="Pfam" id="PF25150">
    <property type="entry name" value="TPR_Trm732"/>
    <property type="match status" value="1"/>
</dbReference>